<evidence type="ECO:0000256" key="1">
    <source>
        <dbReference type="SAM" id="Phobius"/>
    </source>
</evidence>
<evidence type="ECO:0000313" key="3">
    <source>
        <dbReference type="Proteomes" id="UP001501787"/>
    </source>
</evidence>
<keyword evidence="3" id="KW-1185">Reference proteome</keyword>
<dbReference type="RefSeq" id="WP_201505234.1">
    <property type="nucleotide sequence ID" value="NZ_BAAAFR010000005.1"/>
</dbReference>
<feature type="transmembrane region" description="Helical" evidence="1">
    <location>
        <begin position="7"/>
        <end position="28"/>
    </location>
</feature>
<dbReference type="Proteomes" id="UP001501787">
    <property type="component" value="Unassembled WGS sequence"/>
</dbReference>
<dbReference type="EMBL" id="BAAAFR010000005">
    <property type="protein sequence ID" value="GAA0320571.1"/>
    <property type="molecule type" value="Genomic_DNA"/>
</dbReference>
<accession>A0ABN0VYJ6</accession>
<feature type="transmembrane region" description="Helical" evidence="1">
    <location>
        <begin position="34"/>
        <end position="54"/>
    </location>
</feature>
<evidence type="ECO:0008006" key="4">
    <source>
        <dbReference type="Google" id="ProtNLM"/>
    </source>
</evidence>
<keyword evidence="1" id="KW-0812">Transmembrane</keyword>
<keyword evidence="1" id="KW-0472">Membrane</keyword>
<evidence type="ECO:0000313" key="2">
    <source>
        <dbReference type="EMBL" id="GAA0320571.1"/>
    </source>
</evidence>
<protein>
    <recommendedName>
        <fullName evidence="4">CTP synthetase</fullName>
    </recommendedName>
</protein>
<proteinExistence type="predicted"/>
<sequence>MNWALFSVIYAMASTVSMGLCLIAALVFDFNGTAHILMAVGVGILLAIPAALTLTKKISRITGKEEGYGL</sequence>
<keyword evidence="1" id="KW-1133">Transmembrane helix</keyword>
<gene>
    <name evidence="2" type="ORF">GCM10009129_17860</name>
</gene>
<organism evidence="2 3">
    <name type="scientific">Psychrobacter aestuarii</name>
    <dbReference type="NCBI Taxonomy" id="556327"/>
    <lineage>
        <taxon>Bacteria</taxon>
        <taxon>Pseudomonadati</taxon>
        <taxon>Pseudomonadota</taxon>
        <taxon>Gammaproteobacteria</taxon>
        <taxon>Moraxellales</taxon>
        <taxon>Moraxellaceae</taxon>
        <taxon>Psychrobacter</taxon>
    </lineage>
</organism>
<name>A0ABN0VYJ6_9GAMM</name>
<comment type="caution">
    <text evidence="2">The sequence shown here is derived from an EMBL/GenBank/DDBJ whole genome shotgun (WGS) entry which is preliminary data.</text>
</comment>
<reference evidence="2 3" key="1">
    <citation type="journal article" date="2019" name="Int. J. Syst. Evol. Microbiol.">
        <title>The Global Catalogue of Microorganisms (GCM) 10K type strain sequencing project: providing services to taxonomists for standard genome sequencing and annotation.</title>
        <authorList>
            <consortium name="The Broad Institute Genomics Platform"/>
            <consortium name="The Broad Institute Genome Sequencing Center for Infectious Disease"/>
            <person name="Wu L."/>
            <person name="Ma J."/>
        </authorList>
    </citation>
    <scope>NUCLEOTIDE SEQUENCE [LARGE SCALE GENOMIC DNA]</scope>
    <source>
        <strain evidence="2 3">JCM 16343</strain>
    </source>
</reference>